<feature type="transmembrane region" description="Helical" evidence="2">
    <location>
        <begin position="16"/>
        <end position="34"/>
    </location>
</feature>
<keyword evidence="4" id="KW-1185">Reference proteome</keyword>
<organism evidence="3 4">
    <name type="scientific">Streptomyces candidus</name>
    <dbReference type="NCBI Taxonomy" id="67283"/>
    <lineage>
        <taxon>Bacteria</taxon>
        <taxon>Bacillati</taxon>
        <taxon>Actinomycetota</taxon>
        <taxon>Actinomycetes</taxon>
        <taxon>Kitasatosporales</taxon>
        <taxon>Streptomycetaceae</taxon>
        <taxon>Streptomyces</taxon>
    </lineage>
</organism>
<keyword evidence="2" id="KW-1133">Transmembrane helix</keyword>
<evidence type="ECO:0000313" key="3">
    <source>
        <dbReference type="EMBL" id="MBB6435293.1"/>
    </source>
</evidence>
<dbReference type="Proteomes" id="UP000540423">
    <property type="component" value="Unassembled WGS sequence"/>
</dbReference>
<feature type="transmembrane region" description="Helical" evidence="2">
    <location>
        <begin position="163"/>
        <end position="184"/>
    </location>
</feature>
<feature type="compositionally biased region" description="Pro residues" evidence="1">
    <location>
        <begin position="347"/>
        <end position="358"/>
    </location>
</feature>
<dbReference type="RefSeq" id="WP_185028644.1">
    <property type="nucleotide sequence ID" value="NZ_BNBN01000004.1"/>
</dbReference>
<feature type="transmembrane region" description="Helical" evidence="2">
    <location>
        <begin position="279"/>
        <end position="297"/>
    </location>
</feature>
<protein>
    <submittedName>
        <fullName evidence="3">Uncharacterized protein</fullName>
    </submittedName>
</protein>
<evidence type="ECO:0000256" key="1">
    <source>
        <dbReference type="SAM" id="MobiDB-lite"/>
    </source>
</evidence>
<feature type="transmembrane region" description="Helical" evidence="2">
    <location>
        <begin position="122"/>
        <end position="142"/>
    </location>
</feature>
<keyword evidence="2" id="KW-0472">Membrane</keyword>
<accession>A0A7X0HFL6</accession>
<gene>
    <name evidence="3" type="ORF">HNQ79_001744</name>
</gene>
<feature type="transmembrane region" description="Helical" evidence="2">
    <location>
        <begin position="240"/>
        <end position="259"/>
    </location>
</feature>
<feature type="region of interest" description="Disordered" evidence="1">
    <location>
        <begin position="328"/>
        <end position="358"/>
    </location>
</feature>
<proteinExistence type="predicted"/>
<reference evidence="3 4" key="1">
    <citation type="submission" date="2020-08" db="EMBL/GenBank/DDBJ databases">
        <title>Genomic Encyclopedia of Type Strains, Phase IV (KMG-IV): sequencing the most valuable type-strain genomes for metagenomic binning, comparative biology and taxonomic classification.</title>
        <authorList>
            <person name="Goeker M."/>
        </authorList>
    </citation>
    <scope>NUCLEOTIDE SEQUENCE [LARGE SCALE GENOMIC DNA]</scope>
    <source>
        <strain evidence="3 4">DSM 40141</strain>
    </source>
</reference>
<feature type="compositionally biased region" description="Gly residues" evidence="1">
    <location>
        <begin position="328"/>
        <end position="338"/>
    </location>
</feature>
<evidence type="ECO:0000256" key="2">
    <source>
        <dbReference type="SAM" id="Phobius"/>
    </source>
</evidence>
<dbReference type="AlphaFoldDB" id="A0A7X0HFL6"/>
<sequence>MGPTGQPQSLARGARFTGSGVCLLLAALTALWVVRDLRLVDDPARLWWAWAGSGPERFLTASTLYDLILLCVYVVVALVVPRSPVAAQALAVTAFVTLAVRAPLLWVEGFAEVYPHGLRMRAMVSTFVALGLAAVLLIVVAAGRRPVRDPGRAPTRPGRGARLTGFLLLGPAGASAAAWEIHWFRQNPGSSSLYAERFTGSGGALQLLGMPAGWLSLLLTAVCLTAAVGALAGAVHSRPLGLVAAVLVGAGGAAGVSVAVRAELFAAFGRLDAVEQLMVGWWAFGLVAGVVLVLVLGRRGIPAGGPPRLAPNVYDGYGGGDGAGGYGGGEGRGGGYGGSEPAAGAFGPPPPASRPPGW</sequence>
<evidence type="ECO:0000313" key="4">
    <source>
        <dbReference type="Proteomes" id="UP000540423"/>
    </source>
</evidence>
<feature type="transmembrane region" description="Helical" evidence="2">
    <location>
        <begin position="87"/>
        <end position="107"/>
    </location>
</feature>
<feature type="transmembrane region" description="Helical" evidence="2">
    <location>
        <begin position="204"/>
        <end position="228"/>
    </location>
</feature>
<comment type="caution">
    <text evidence="3">The sequence shown here is derived from an EMBL/GenBank/DDBJ whole genome shotgun (WGS) entry which is preliminary data.</text>
</comment>
<name>A0A7X0HFL6_9ACTN</name>
<feature type="transmembrane region" description="Helical" evidence="2">
    <location>
        <begin position="58"/>
        <end position="80"/>
    </location>
</feature>
<dbReference type="EMBL" id="JACHEM010000003">
    <property type="protein sequence ID" value="MBB6435293.1"/>
    <property type="molecule type" value="Genomic_DNA"/>
</dbReference>
<keyword evidence="2" id="KW-0812">Transmembrane</keyword>